<dbReference type="Gene3D" id="1.20.1280.50">
    <property type="match status" value="1"/>
</dbReference>
<name>A0A8H6HGV7_9AGAR</name>
<protein>
    <recommendedName>
        <fullName evidence="3">F-box domain-containing protein</fullName>
    </recommendedName>
</protein>
<dbReference type="Proteomes" id="UP000521943">
    <property type="component" value="Unassembled WGS sequence"/>
</dbReference>
<reference evidence="1 2" key="1">
    <citation type="submission" date="2020-07" db="EMBL/GenBank/DDBJ databases">
        <title>Comparative genomics of pyrophilous fungi reveals a link between fire events and developmental genes.</title>
        <authorList>
            <consortium name="DOE Joint Genome Institute"/>
            <person name="Steindorff A.S."/>
            <person name="Carver A."/>
            <person name="Calhoun S."/>
            <person name="Stillman K."/>
            <person name="Liu H."/>
            <person name="Lipzen A."/>
            <person name="Pangilinan J."/>
            <person name="Labutti K."/>
            <person name="Bruns T.D."/>
            <person name="Grigoriev I.V."/>
        </authorList>
    </citation>
    <scope>NUCLEOTIDE SEQUENCE [LARGE SCALE GENOMIC DNA]</scope>
    <source>
        <strain evidence="1 2">CBS 144469</strain>
    </source>
</reference>
<dbReference type="OrthoDB" id="2913281at2759"/>
<dbReference type="SUPFAM" id="SSF81383">
    <property type="entry name" value="F-box domain"/>
    <property type="match status" value="1"/>
</dbReference>
<accession>A0A8H6HGV7</accession>
<dbReference type="AlphaFoldDB" id="A0A8H6HGV7"/>
<evidence type="ECO:0000313" key="2">
    <source>
        <dbReference type="Proteomes" id="UP000521943"/>
    </source>
</evidence>
<gene>
    <name evidence="1" type="ORF">DFP72DRAFT_1077361</name>
</gene>
<sequence>MNADPVPSRWATRIEGEFETVSTIPAEILSRIFQHVVDQPRAAHSLVPFNAGALDLLSISQVSSLFRQVAVSNPTLWALVPYLNGVGIEFLSLMLERSKNLPISLSFSEGFYLPNSGPIWQRILREYNRIASLWIVVEEKQSGFKAKLLLTVPAPGLKHCAIEFRGSRSVPFDFFVEHRIPPFNGCAPQLQSLAFINCHMAPHLYQFPRLQNISLCSSNHVDLSQSSFYRISMDDCLQWRNQAISLRVLTLCNSVSESTDWKALLLLPPLDLPLLEQLTVIGTAEVCRQLASLLRLQSQCSRKATIVYSGQQRSTTRDAVLGAEAAAMFIPTGVRYTECSLSVDGRQPRLSLAKEDGVDTVSFDIRELNFHLTGFIGRIITTPIISFMGFNPPNPCDVFMCWLWESLGLRLNSTLSFLERLHLSFDTAPFSPHVLSGVIGSMTNVTTINASHADAWESSWFLSAGHDSFPRLRCLGIPLDEETTAPVLRGLARFLLHREELESVVFRVSPTWVGALGYAADDVIRRAIAEIATDFPASVKVNWVEGGRESGLL</sequence>
<keyword evidence="2" id="KW-1185">Reference proteome</keyword>
<proteinExistence type="predicted"/>
<comment type="caution">
    <text evidence="1">The sequence shown here is derived from an EMBL/GenBank/DDBJ whole genome shotgun (WGS) entry which is preliminary data.</text>
</comment>
<dbReference type="EMBL" id="JACGCI010000104">
    <property type="protein sequence ID" value="KAF6745583.1"/>
    <property type="molecule type" value="Genomic_DNA"/>
</dbReference>
<organism evidence="1 2">
    <name type="scientific">Ephemerocybe angulata</name>
    <dbReference type="NCBI Taxonomy" id="980116"/>
    <lineage>
        <taxon>Eukaryota</taxon>
        <taxon>Fungi</taxon>
        <taxon>Dikarya</taxon>
        <taxon>Basidiomycota</taxon>
        <taxon>Agaricomycotina</taxon>
        <taxon>Agaricomycetes</taxon>
        <taxon>Agaricomycetidae</taxon>
        <taxon>Agaricales</taxon>
        <taxon>Agaricineae</taxon>
        <taxon>Psathyrellaceae</taxon>
        <taxon>Ephemerocybe</taxon>
    </lineage>
</organism>
<evidence type="ECO:0000313" key="1">
    <source>
        <dbReference type="EMBL" id="KAF6745583.1"/>
    </source>
</evidence>
<evidence type="ECO:0008006" key="3">
    <source>
        <dbReference type="Google" id="ProtNLM"/>
    </source>
</evidence>
<dbReference type="InterPro" id="IPR036047">
    <property type="entry name" value="F-box-like_dom_sf"/>
</dbReference>